<dbReference type="Gene3D" id="2.60.260.40">
    <property type="entry name" value="q5lls5 like domains"/>
    <property type="match status" value="1"/>
</dbReference>
<dbReference type="RefSeq" id="WP_013477988.1">
    <property type="nucleotide sequence ID" value="NC_014816.1"/>
</dbReference>
<dbReference type="HOGENOM" id="CLU_083053_5_0_5"/>
<dbReference type="EMBL" id="CP002395">
    <property type="protein sequence ID" value="ADU12154.1"/>
    <property type="molecule type" value="Genomic_DNA"/>
</dbReference>
<proteinExistence type="predicted"/>
<reference evidence="3" key="1">
    <citation type="submission" date="2010-12" db="EMBL/GenBank/DDBJ databases">
        <title>Complete sequence of chromosome 1 of Asticcacaulis excentricus CB 48.</title>
        <authorList>
            <consortium name="US DOE Joint Genome Institute"/>
            <person name="Lucas S."/>
            <person name="Copeland A."/>
            <person name="Lapidus A."/>
            <person name="Cheng J.-F."/>
            <person name="Bruce D."/>
            <person name="Goodwin L."/>
            <person name="Pitluck S."/>
            <person name="Teshima H."/>
            <person name="Davenport K."/>
            <person name="Detter J.C."/>
            <person name="Han C."/>
            <person name="Tapia R."/>
            <person name="Land M."/>
            <person name="Hauser L."/>
            <person name="Jeffries C."/>
            <person name="Kyrpides N."/>
            <person name="Ivanova N."/>
            <person name="Ovchinnikova G."/>
            <person name="Brun Y.V."/>
            <person name="Woyke T."/>
        </authorList>
    </citation>
    <scope>NUCLEOTIDE SEQUENCE [LARGE SCALE GENOMIC DNA]</scope>
    <source>
        <strain evidence="3">ATCC 15261 / DSM 4724 / KCTC 12464 / NCIMB 9791 / VKM B-1370 / CB 48</strain>
    </source>
</reference>
<feature type="domain" description="Zinc finger CHCC-type" evidence="1">
    <location>
        <begin position="16"/>
        <end position="52"/>
    </location>
</feature>
<evidence type="ECO:0000313" key="3">
    <source>
        <dbReference type="Proteomes" id="UP000001492"/>
    </source>
</evidence>
<evidence type="ECO:0000259" key="1">
    <source>
        <dbReference type="Pfam" id="PF10276"/>
    </source>
</evidence>
<accession>E8RQH0</accession>
<dbReference type="AlphaFoldDB" id="E8RQH0"/>
<protein>
    <submittedName>
        <fullName evidence="2">Zinc finger, CHCC-type</fullName>
    </submittedName>
</protein>
<sequence>MSMSTVPPPEVIYVDGHKVACNGGGGALGHPMVYLELGANGEVECGYCDRKFVHKDHAHEYQSPAPRPEGDH</sequence>
<keyword evidence="3" id="KW-1185">Reference proteome</keyword>
<dbReference type="eggNOG" id="COG4391">
    <property type="taxonomic scope" value="Bacteria"/>
</dbReference>
<evidence type="ECO:0000313" key="2">
    <source>
        <dbReference type="EMBL" id="ADU12154.1"/>
    </source>
</evidence>
<name>E8RQH0_ASTEC</name>
<organism evidence="2 3">
    <name type="scientific">Asticcacaulis excentricus (strain ATCC 15261 / DSM 4724 / KCTC 12464 / NCIMB 9791 / VKM B-1370 / CB 48)</name>
    <dbReference type="NCBI Taxonomy" id="573065"/>
    <lineage>
        <taxon>Bacteria</taxon>
        <taxon>Pseudomonadati</taxon>
        <taxon>Pseudomonadota</taxon>
        <taxon>Alphaproteobacteria</taxon>
        <taxon>Caulobacterales</taxon>
        <taxon>Caulobacteraceae</taxon>
        <taxon>Asticcacaulis</taxon>
    </lineage>
</organism>
<dbReference type="KEGG" id="aex:Astex_0459"/>
<dbReference type="STRING" id="573065.Astex_0459"/>
<dbReference type="Proteomes" id="UP000001492">
    <property type="component" value="Chromosome 1"/>
</dbReference>
<dbReference type="Pfam" id="PF10276">
    <property type="entry name" value="zf-CHCC"/>
    <property type="match status" value="1"/>
</dbReference>
<dbReference type="InterPro" id="IPR019401">
    <property type="entry name" value="Znf_CHCC"/>
</dbReference>
<gene>
    <name evidence="2" type="ordered locus">Astex_0459</name>
</gene>